<evidence type="ECO:0000313" key="6">
    <source>
        <dbReference type="Proteomes" id="UP000835052"/>
    </source>
</evidence>
<proteinExistence type="inferred from homology"/>
<accession>A0A8S1GV59</accession>
<dbReference type="Pfam" id="PF01585">
    <property type="entry name" value="G-patch"/>
    <property type="match status" value="1"/>
</dbReference>
<feature type="domain" description="G-patch" evidence="4">
    <location>
        <begin position="69"/>
        <end position="122"/>
    </location>
</feature>
<dbReference type="PROSITE" id="PS50174">
    <property type="entry name" value="G_PATCH"/>
    <property type="match status" value="1"/>
</dbReference>
<dbReference type="GO" id="GO:0000776">
    <property type="term" value="C:kinetochore"/>
    <property type="evidence" value="ECO:0007669"/>
    <property type="project" value="TreeGrafter"/>
</dbReference>
<gene>
    <name evidence="5" type="ORF">CAUJ_LOCUS2611</name>
</gene>
<keyword evidence="6" id="KW-1185">Reference proteome</keyword>
<dbReference type="InterPro" id="IPR039249">
    <property type="entry name" value="GPATCH11"/>
</dbReference>
<dbReference type="PANTHER" id="PTHR21032">
    <property type="entry name" value="G PATCH DOMAIN-CONTAINING PROTEIN 11"/>
    <property type="match status" value="1"/>
</dbReference>
<dbReference type="GO" id="GO:0003676">
    <property type="term" value="F:nucleic acid binding"/>
    <property type="evidence" value="ECO:0007669"/>
    <property type="project" value="InterPro"/>
</dbReference>
<evidence type="ECO:0000313" key="5">
    <source>
        <dbReference type="EMBL" id="CAD6186692.1"/>
    </source>
</evidence>
<evidence type="ECO:0000256" key="2">
    <source>
        <dbReference type="ARBA" id="ARBA00021978"/>
    </source>
</evidence>
<dbReference type="Pfam" id="PF13821">
    <property type="entry name" value="DUF4187"/>
    <property type="match status" value="1"/>
</dbReference>
<dbReference type="SMART" id="SM01173">
    <property type="entry name" value="DUF4187"/>
    <property type="match status" value="1"/>
</dbReference>
<comment type="caution">
    <text evidence="5">The sequence shown here is derived from an EMBL/GenBank/DDBJ whole genome shotgun (WGS) entry which is preliminary data.</text>
</comment>
<dbReference type="Proteomes" id="UP000835052">
    <property type="component" value="Unassembled WGS sequence"/>
</dbReference>
<sequence length="290" mass="33957">MADDYMSDDIIMGISQSSSTGLSVSREQKRRLNIERHRDEAEMRLKKRVTRDDIEKERREEGLKKPIGEESKGFALLAKMGYKPGMTLGRKKDTDATEKRGLREPISMDVKVNRKGLGHEAHEEGERNSRVEQHMAVMREQAKKNEELIAEYKDRRRAESSIKTIYSDIQKSRKACLELDVREGLKSPQKFWFWKSYKRKEEKDAAVYSKKVSEEVEEYFYSDGSPALPEPQWFELEKDNLLERLVTITDYLRTRHSYCIWCGCQFENSDEMTSQCPGDSRSIHDCDDEF</sequence>
<organism evidence="5 6">
    <name type="scientific">Caenorhabditis auriculariae</name>
    <dbReference type="NCBI Taxonomy" id="2777116"/>
    <lineage>
        <taxon>Eukaryota</taxon>
        <taxon>Metazoa</taxon>
        <taxon>Ecdysozoa</taxon>
        <taxon>Nematoda</taxon>
        <taxon>Chromadorea</taxon>
        <taxon>Rhabditida</taxon>
        <taxon>Rhabditina</taxon>
        <taxon>Rhabditomorpha</taxon>
        <taxon>Rhabditoidea</taxon>
        <taxon>Rhabditidae</taxon>
        <taxon>Peloderinae</taxon>
        <taxon>Caenorhabditis</taxon>
    </lineage>
</organism>
<dbReference type="InterPro" id="IPR025239">
    <property type="entry name" value="DUF4187"/>
</dbReference>
<evidence type="ECO:0000256" key="3">
    <source>
        <dbReference type="ARBA" id="ARBA00030688"/>
    </source>
</evidence>
<comment type="similarity">
    <text evidence="1">Belongs to the GPATCH11 family.</text>
</comment>
<evidence type="ECO:0000259" key="4">
    <source>
        <dbReference type="PROSITE" id="PS50174"/>
    </source>
</evidence>
<reference evidence="5" key="1">
    <citation type="submission" date="2020-10" db="EMBL/GenBank/DDBJ databases">
        <authorList>
            <person name="Kikuchi T."/>
        </authorList>
    </citation>
    <scope>NUCLEOTIDE SEQUENCE</scope>
    <source>
        <strain evidence="5">NKZ352</strain>
    </source>
</reference>
<protein>
    <recommendedName>
        <fullName evidence="2">G patch domain-containing protein 11</fullName>
    </recommendedName>
    <alternativeName>
        <fullName evidence="3">Coiled-coil domain-containing protein 75</fullName>
    </alternativeName>
</protein>
<dbReference type="EMBL" id="CAJGYM010000005">
    <property type="protein sequence ID" value="CAD6186692.1"/>
    <property type="molecule type" value="Genomic_DNA"/>
</dbReference>
<dbReference type="SMART" id="SM00443">
    <property type="entry name" value="G_patch"/>
    <property type="match status" value="1"/>
</dbReference>
<evidence type="ECO:0000256" key="1">
    <source>
        <dbReference type="ARBA" id="ARBA00007140"/>
    </source>
</evidence>
<name>A0A8S1GV59_9PELO</name>
<dbReference type="AlphaFoldDB" id="A0A8S1GV59"/>
<dbReference type="InterPro" id="IPR000467">
    <property type="entry name" value="G_patch_dom"/>
</dbReference>
<dbReference type="OrthoDB" id="786951at2759"/>
<dbReference type="PANTHER" id="PTHR21032:SF0">
    <property type="entry name" value="G PATCH DOMAIN-CONTAINING PROTEIN 11"/>
    <property type="match status" value="1"/>
</dbReference>